<dbReference type="KEGG" id="sind:105160436"/>
<dbReference type="Proteomes" id="UP000504604">
    <property type="component" value="Linkage group LG4"/>
</dbReference>
<keyword evidence="7" id="KW-0677">Repeat</keyword>
<feature type="transmembrane region" description="Helical" evidence="11">
    <location>
        <begin position="772"/>
        <end position="793"/>
    </location>
</feature>
<evidence type="ECO:0000256" key="4">
    <source>
        <dbReference type="ARBA" id="ARBA00022614"/>
    </source>
</evidence>
<keyword evidence="9 11" id="KW-0472">Membrane</keyword>
<feature type="signal peptide" evidence="12">
    <location>
        <begin position="1"/>
        <end position="25"/>
    </location>
</feature>
<dbReference type="GeneID" id="105160436"/>
<dbReference type="SMART" id="SM00365">
    <property type="entry name" value="LRR_SD22"/>
    <property type="match status" value="4"/>
</dbReference>
<dbReference type="SUPFAM" id="SSF52058">
    <property type="entry name" value="L domain-like"/>
    <property type="match status" value="1"/>
</dbReference>
<name>A0A6I9T286_SESIN</name>
<keyword evidence="3" id="KW-1003">Cell membrane</keyword>
<dbReference type="Pfam" id="PF00560">
    <property type="entry name" value="LRR_1"/>
    <property type="match status" value="9"/>
</dbReference>
<dbReference type="PRINTS" id="PR00019">
    <property type="entry name" value="LEURICHRPT"/>
</dbReference>
<evidence type="ECO:0000313" key="16">
    <source>
        <dbReference type="RefSeq" id="XP_011076108.2"/>
    </source>
</evidence>
<feature type="chain" id="PRO_5026767537" evidence="12">
    <location>
        <begin position="26"/>
        <end position="835"/>
    </location>
</feature>
<dbReference type="GO" id="GO:0051707">
    <property type="term" value="P:response to other organism"/>
    <property type="evidence" value="ECO:0007669"/>
    <property type="project" value="UniProtKB-ARBA"/>
</dbReference>
<keyword evidence="5 11" id="KW-0812">Transmembrane</keyword>
<evidence type="ECO:0000256" key="10">
    <source>
        <dbReference type="ARBA" id="ARBA00023180"/>
    </source>
</evidence>
<gene>
    <name evidence="16" type="primary">LOC105160436</name>
</gene>
<accession>A0A6I9T286</accession>
<dbReference type="GO" id="GO:0006952">
    <property type="term" value="P:defense response"/>
    <property type="evidence" value="ECO:0007669"/>
    <property type="project" value="UniProtKB-ARBA"/>
</dbReference>
<evidence type="ECO:0000256" key="3">
    <source>
        <dbReference type="ARBA" id="ARBA00022475"/>
    </source>
</evidence>
<dbReference type="Pfam" id="PF23598">
    <property type="entry name" value="LRR_14"/>
    <property type="match status" value="1"/>
</dbReference>
<evidence type="ECO:0000256" key="12">
    <source>
        <dbReference type="SAM" id="SignalP"/>
    </source>
</evidence>
<dbReference type="Gene3D" id="3.80.10.10">
    <property type="entry name" value="Ribonuclease Inhibitor"/>
    <property type="match status" value="3"/>
</dbReference>
<evidence type="ECO:0000256" key="8">
    <source>
        <dbReference type="ARBA" id="ARBA00022989"/>
    </source>
</evidence>
<evidence type="ECO:0000313" key="15">
    <source>
        <dbReference type="Proteomes" id="UP000504604"/>
    </source>
</evidence>
<evidence type="ECO:0000259" key="14">
    <source>
        <dbReference type="Pfam" id="PF23598"/>
    </source>
</evidence>
<comment type="subcellular location">
    <subcellularLocation>
        <location evidence="1">Cell membrane</location>
        <topology evidence="1">Single-pass type I membrane protein</topology>
    </subcellularLocation>
</comment>
<comment type="similarity">
    <text evidence="2">Belongs to the RLP family.</text>
</comment>
<organism evidence="15 16">
    <name type="scientific">Sesamum indicum</name>
    <name type="common">Oriental sesame</name>
    <name type="synonym">Sesamum orientale</name>
    <dbReference type="NCBI Taxonomy" id="4182"/>
    <lineage>
        <taxon>Eukaryota</taxon>
        <taxon>Viridiplantae</taxon>
        <taxon>Streptophyta</taxon>
        <taxon>Embryophyta</taxon>
        <taxon>Tracheophyta</taxon>
        <taxon>Spermatophyta</taxon>
        <taxon>Magnoliopsida</taxon>
        <taxon>eudicotyledons</taxon>
        <taxon>Gunneridae</taxon>
        <taxon>Pentapetalae</taxon>
        <taxon>asterids</taxon>
        <taxon>lamiids</taxon>
        <taxon>Lamiales</taxon>
        <taxon>Pedaliaceae</taxon>
        <taxon>Sesamum</taxon>
    </lineage>
</organism>
<dbReference type="Pfam" id="PF13855">
    <property type="entry name" value="LRR_8"/>
    <property type="match status" value="1"/>
</dbReference>
<dbReference type="OrthoDB" id="2013775at2759"/>
<dbReference type="PROSITE" id="PS51450">
    <property type="entry name" value="LRR"/>
    <property type="match status" value="1"/>
</dbReference>
<dbReference type="InterPro" id="IPR013210">
    <property type="entry name" value="LRR_N_plant-typ"/>
</dbReference>
<evidence type="ECO:0000256" key="7">
    <source>
        <dbReference type="ARBA" id="ARBA00022737"/>
    </source>
</evidence>
<dbReference type="AlphaFoldDB" id="A0A6I9T286"/>
<evidence type="ECO:0000259" key="13">
    <source>
        <dbReference type="Pfam" id="PF08263"/>
    </source>
</evidence>
<evidence type="ECO:0000256" key="5">
    <source>
        <dbReference type="ARBA" id="ARBA00022692"/>
    </source>
</evidence>
<dbReference type="InterPro" id="IPR055414">
    <property type="entry name" value="LRR_R13L4/SHOC2-like"/>
</dbReference>
<dbReference type="InterPro" id="IPR001611">
    <property type="entry name" value="Leu-rich_rpt"/>
</dbReference>
<keyword evidence="4" id="KW-0433">Leucine-rich repeat</keyword>
<evidence type="ECO:0000256" key="6">
    <source>
        <dbReference type="ARBA" id="ARBA00022729"/>
    </source>
</evidence>
<dbReference type="GO" id="GO:0005886">
    <property type="term" value="C:plasma membrane"/>
    <property type="evidence" value="ECO:0007669"/>
    <property type="project" value="UniProtKB-SubCell"/>
</dbReference>
<dbReference type="FunFam" id="3.80.10.10:FF:000111">
    <property type="entry name" value="LRR receptor-like serine/threonine-protein kinase ERECTA"/>
    <property type="match status" value="1"/>
</dbReference>
<dbReference type="InterPro" id="IPR032675">
    <property type="entry name" value="LRR_dom_sf"/>
</dbReference>
<dbReference type="FunFam" id="3.80.10.10:FF:000095">
    <property type="entry name" value="LRR receptor-like serine/threonine-protein kinase GSO1"/>
    <property type="match status" value="2"/>
</dbReference>
<sequence>MKCFHLLFLLLVLLLEATTLKPILAHSSQVNDANRIRCLEKERRALLDIKGELVDIHGRLSSWGNEENKRDCCKWEGVHCHNRSNHVTQLKLAFYQLQGKISTSLLELEHLRYLDFSENDFEYAPIPEFIGSLTKLRYLKLSNSNFSGPIPHQIGNMISLEYLDISRNGLEGGIPKHLGNLNSLVILYMNGNNLTGDLHELISSLSGPTEKKLEILDLSMNTISGLFPNMSRFSSLMTLDLHENQLTGPIGEDNLRLPNLTYLDLSFNRITGPVPDLSISSSLQYLYLSNNMFNGTLTQSIGRLSQLQELDLSINEFLQVQFSHRWAPDFQLEYLHLSGCKLGNYFPRWLKTQTELLFIDISGTGISDTTPSWFGSISPTLMYINATNNQIYGSFPNFSFSSGGPLLPYLGSYRRVLDLSRNKISGSVNFLCNITDWQLLDLSDNLFSGQIPDCFAKFEWLVYINLANNHLSGEIPYSFGSLSALSLLHLRNNSLSGGLPTSMSNCTSLEMIDVGDNRLTGKIPDWVGNSFSEVRILILSSNGFHGSVPLSLCRLANLQILDISSNKISGAIPDCLEDFTAMREKQNPYLFWGPKETFPFTHRLENAYLMWKGKEVRYVNYVGLVKLIDFSNNNLVGRIPSNITKLVGLVGLNVSRNNLVGPIPTDVGELELLNFLDLSRNRLSGSIPNSVCDLSHLGVLDLSYNKLSGRLPRCSQGLTFDESAFEGNVGLCGLPLNKSCPGDKSHESPTSRVGGSDAGEEFEYDRFITGGFYIALGVGFVVGFWGIFGTILFNKTFRYAIFKWWDTIYDLVLVRMEVNKVRLWSCFQKRRFRQS</sequence>
<evidence type="ECO:0000256" key="2">
    <source>
        <dbReference type="ARBA" id="ARBA00009592"/>
    </source>
</evidence>
<dbReference type="SMART" id="SM00369">
    <property type="entry name" value="LRR_TYP"/>
    <property type="match status" value="9"/>
</dbReference>
<dbReference type="InterPro" id="IPR046956">
    <property type="entry name" value="RLP23-like"/>
</dbReference>
<dbReference type="PANTHER" id="PTHR48063">
    <property type="entry name" value="LRR RECEPTOR-LIKE KINASE"/>
    <property type="match status" value="1"/>
</dbReference>
<feature type="domain" description="Disease resistance R13L4/SHOC-2-like LRR" evidence="14">
    <location>
        <begin position="99"/>
        <end position="194"/>
    </location>
</feature>
<dbReference type="PANTHER" id="PTHR48063:SF101">
    <property type="entry name" value="LRR RECEPTOR-LIKE SERINE_THREONINE-PROTEIN KINASE FLS2"/>
    <property type="match status" value="1"/>
</dbReference>
<proteinExistence type="inferred from homology"/>
<reference evidence="16" key="1">
    <citation type="submission" date="2025-08" db="UniProtKB">
        <authorList>
            <consortium name="RefSeq"/>
        </authorList>
    </citation>
    <scope>IDENTIFICATION</scope>
</reference>
<dbReference type="RefSeq" id="XP_011076108.2">
    <property type="nucleotide sequence ID" value="XM_011077806.2"/>
</dbReference>
<keyword evidence="10" id="KW-0325">Glycoprotein</keyword>
<keyword evidence="15" id="KW-1185">Reference proteome</keyword>
<feature type="domain" description="Leucine-rich repeat-containing N-terminal plant-type" evidence="13">
    <location>
        <begin position="40"/>
        <end position="80"/>
    </location>
</feature>
<dbReference type="SUPFAM" id="SSF52047">
    <property type="entry name" value="RNI-like"/>
    <property type="match status" value="1"/>
</dbReference>
<evidence type="ECO:0000256" key="11">
    <source>
        <dbReference type="SAM" id="Phobius"/>
    </source>
</evidence>
<dbReference type="Pfam" id="PF08263">
    <property type="entry name" value="LRRNT_2"/>
    <property type="match status" value="1"/>
</dbReference>
<dbReference type="InParanoid" id="A0A6I9T286"/>
<evidence type="ECO:0000256" key="1">
    <source>
        <dbReference type="ARBA" id="ARBA00004251"/>
    </source>
</evidence>
<protein>
    <submittedName>
        <fullName evidence="16">MDIS1-interacting receptor like kinase 1-like</fullName>
    </submittedName>
</protein>
<dbReference type="InterPro" id="IPR003591">
    <property type="entry name" value="Leu-rich_rpt_typical-subtyp"/>
</dbReference>
<keyword evidence="8 11" id="KW-1133">Transmembrane helix</keyword>
<keyword evidence="6 12" id="KW-0732">Signal</keyword>
<evidence type="ECO:0000256" key="9">
    <source>
        <dbReference type="ARBA" id="ARBA00023136"/>
    </source>
</evidence>